<dbReference type="AlphaFoldDB" id="A0A8H6IYX4"/>
<reference evidence="1 2" key="1">
    <citation type="journal article" date="2020" name="Phytopathology">
        <title>Genome Sequence Resources of Colletotrichum truncatum, C. plurivorum, C. musicola, and C. sojae: Four Species Pathogenic to Soybean (Glycine max).</title>
        <authorList>
            <person name="Rogerio F."/>
            <person name="Boufleur T.R."/>
            <person name="Ciampi-Guillardi M."/>
            <person name="Sukno S.A."/>
            <person name="Thon M.R."/>
            <person name="Massola Junior N.S."/>
            <person name="Baroncelli R."/>
        </authorList>
    </citation>
    <scope>NUCLEOTIDE SEQUENCE [LARGE SCALE GENOMIC DNA]</scope>
    <source>
        <strain evidence="1 2">LFN0009</strain>
    </source>
</reference>
<name>A0A8H6IYX4_9PEZI</name>
<protein>
    <submittedName>
        <fullName evidence="1">Uncharacterized protein</fullName>
    </submittedName>
</protein>
<dbReference type="Proteomes" id="UP000652219">
    <property type="component" value="Unassembled WGS sequence"/>
</dbReference>
<sequence>MILRETVKVTRQKSNLSYIRHTYAICAGRSSDSSRFTNPSCRPVIKREFSVHRPHQETMYNVRRKMGSVPPPRARDSACWPSTLRSPSLVVQLQQQSRRFIWRNVIPTVLLTMV</sequence>
<comment type="caution">
    <text evidence="1">The sequence shown here is derived from an EMBL/GenBank/DDBJ whole genome shotgun (WGS) entry which is preliminary data.</text>
</comment>
<accession>A0A8H6IYX4</accession>
<organism evidence="1 2">
    <name type="scientific">Colletotrichum sojae</name>
    <dbReference type="NCBI Taxonomy" id="2175907"/>
    <lineage>
        <taxon>Eukaryota</taxon>
        <taxon>Fungi</taxon>
        <taxon>Dikarya</taxon>
        <taxon>Ascomycota</taxon>
        <taxon>Pezizomycotina</taxon>
        <taxon>Sordariomycetes</taxon>
        <taxon>Hypocreomycetidae</taxon>
        <taxon>Glomerellales</taxon>
        <taxon>Glomerellaceae</taxon>
        <taxon>Colletotrichum</taxon>
        <taxon>Colletotrichum orchidearum species complex</taxon>
    </lineage>
</organism>
<keyword evidence="2" id="KW-1185">Reference proteome</keyword>
<dbReference type="EMBL" id="WIGN01000251">
    <property type="protein sequence ID" value="KAF6803021.1"/>
    <property type="molecule type" value="Genomic_DNA"/>
</dbReference>
<proteinExistence type="predicted"/>
<evidence type="ECO:0000313" key="2">
    <source>
        <dbReference type="Proteomes" id="UP000652219"/>
    </source>
</evidence>
<gene>
    <name evidence="1" type="ORF">CSOJ01_11190</name>
</gene>
<evidence type="ECO:0000313" key="1">
    <source>
        <dbReference type="EMBL" id="KAF6803021.1"/>
    </source>
</evidence>